<dbReference type="SFLD" id="SFLDG01084">
    <property type="entry name" value="Uncharacterised_Radical_SAM_Su"/>
    <property type="match status" value="1"/>
</dbReference>
<dbReference type="SUPFAM" id="SSF102114">
    <property type="entry name" value="Radical SAM enzymes"/>
    <property type="match status" value="1"/>
</dbReference>
<dbReference type="SFLD" id="SFLDS00029">
    <property type="entry name" value="Radical_SAM"/>
    <property type="match status" value="1"/>
</dbReference>
<dbReference type="EMBL" id="CP080544">
    <property type="protein sequence ID" value="QYR53094.1"/>
    <property type="molecule type" value="Genomic_DNA"/>
</dbReference>
<dbReference type="PANTHER" id="PTHR43432:SF3">
    <property type="entry name" value="SLR0285 PROTEIN"/>
    <property type="match status" value="1"/>
</dbReference>
<keyword evidence="1" id="KW-0479">Metal-binding</keyword>
<dbReference type="CDD" id="cd01335">
    <property type="entry name" value="Radical_SAM"/>
    <property type="match status" value="1"/>
</dbReference>
<evidence type="ECO:0000256" key="1">
    <source>
        <dbReference type="ARBA" id="ARBA00022723"/>
    </source>
</evidence>
<evidence type="ECO:0000313" key="6">
    <source>
        <dbReference type="Proteomes" id="UP000824755"/>
    </source>
</evidence>
<keyword evidence="2" id="KW-0408">Iron</keyword>
<keyword evidence="3" id="KW-0411">Iron-sulfur</keyword>
<accession>A0ABX8WQF7</accession>
<evidence type="ECO:0000256" key="2">
    <source>
        <dbReference type="ARBA" id="ARBA00023004"/>
    </source>
</evidence>
<protein>
    <submittedName>
        <fullName evidence="5">PA0069 family radical SAM protein</fullName>
    </submittedName>
</protein>
<dbReference type="InterPro" id="IPR006638">
    <property type="entry name" value="Elp3/MiaA/NifB-like_rSAM"/>
</dbReference>
<evidence type="ECO:0000256" key="3">
    <source>
        <dbReference type="ARBA" id="ARBA00023014"/>
    </source>
</evidence>
<evidence type="ECO:0000313" key="5">
    <source>
        <dbReference type="EMBL" id="QYR53094.1"/>
    </source>
</evidence>
<evidence type="ECO:0000259" key="4">
    <source>
        <dbReference type="SMART" id="SM00729"/>
    </source>
</evidence>
<name>A0ABX8WQF7_9GAMM</name>
<dbReference type="InterPro" id="IPR058240">
    <property type="entry name" value="rSAM_sf"/>
</dbReference>
<dbReference type="Proteomes" id="UP000824755">
    <property type="component" value="Chromosome"/>
</dbReference>
<dbReference type="Gene3D" id="3.80.30.30">
    <property type="match status" value="1"/>
</dbReference>
<keyword evidence="6" id="KW-1185">Reference proteome</keyword>
<gene>
    <name evidence="5" type="ORF">H8L67_00795</name>
</gene>
<feature type="domain" description="Elp3/MiaA/NifB-like radical SAM core" evidence="4">
    <location>
        <begin position="78"/>
        <end position="305"/>
    </location>
</feature>
<proteinExistence type="predicted"/>
<dbReference type="PANTHER" id="PTHR43432">
    <property type="entry name" value="SLR0285 PROTEIN"/>
    <property type="match status" value="1"/>
</dbReference>
<dbReference type="InterPro" id="IPR007197">
    <property type="entry name" value="rSAM"/>
</dbReference>
<dbReference type="Pfam" id="PF04055">
    <property type="entry name" value="Radical_SAM"/>
    <property type="match status" value="1"/>
</dbReference>
<reference evidence="5 6" key="1">
    <citation type="submission" date="2021-08" db="EMBL/GenBank/DDBJ databases">
        <title>Lysobacter sp. strain CJ11 Genome sequencing and assembly.</title>
        <authorList>
            <person name="Kim I."/>
        </authorList>
    </citation>
    <scope>NUCLEOTIDE SEQUENCE [LARGE SCALE GENOMIC DNA]</scope>
    <source>
        <strain evidence="5 6">CJ11</strain>
    </source>
</reference>
<dbReference type="NCBIfam" id="NF033668">
    <property type="entry name" value="rSAM_PA0069"/>
    <property type="match status" value="1"/>
</dbReference>
<dbReference type="SMART" id="SM00729">
    <property type="entry name" value="Elp3"/>
    <property type="match status" value="1"/>
</dbReference>
<dbReference type="InterPro" id="IPR040086">
    <property type="entry name" value="MJ0683-like"/>
</dbReference>
<sequence length="368" mass="40587">MTLRRKVHFDAQAAIKGRGAASQTRSRFAKRDAVAIDDGWGTLAEEIAEDLAHRPATRIHPKQARSIMSFNSSPDVGFDRSVNPYQGCEHACVYCFARPTHSYLDHSPGLDFETEIYAKLNAAEKLRETLRKPGYQVAPLALGVNTDGWQPVERELGLSRAVLEVCLETGHPVHIITKSSTIARDVDVLAALARRNLVSVNISVTTLDNHLSAKLEPRAAAPHTRLKNIRSLRDAGVPVGVLVAPVIPLINDHELEQILEACHAAGAQSASHILLRLPHELTEIWREWLQLHYPERAAHAMSLLQQSRGGKDYDSDYAQRMRGSGPFADLIAQRVRKTKRKLGFPGIAALDLSQFQPPAAAGDQGRLF</sequence>
<dbReference type="RefSeq" id="WP_220379912.1">
    <property type="nucleotide sequence ID" value="NZ_CP080544.1"/>
</dbReference>
<organism evidence="5 6">
    <name type="scientific">Lysobacter soyae</name>
    <dbReference type="NCBI Taxonomy" id="2764185"/>
    <lineage>
        <taxon>Bacteria</taxon>
        <taxon>Pseudomonadati</taxon>
        <taxon>Pseudomonadota</taxon>
        <taxon>Gammaproteobacteria</taxon>
        <taxon>Lysobacterales</taxon>
        <taxon>Lysobacteraceae</taxon>
        <taxon>Lysobacter</taxon>
    </lineage>
</organism>